<name>A0A0A8YZV2_ARUDO</name>
<dbReference type="EMBL" id="GBRH01269793">
    <property type="protein sequence ID" value="JAD28102.1"/>
    <property type="molecule type" value="Transcribed_RNA"/>
</dbReference>
<accession>A0A0A8YZV2</accession>
<reference evidence="1" key="1">
    <citation type="submission" date="2014-09" db="EMBL/GenBank/DDBJ databases">
        <authorList>
            <person name="Magalhaes I.L.F."/>
            <person name="Oliveira U."/>
            <person name="Santos F.R."/>
            <person name="Vidigal T.H.D.A."/>
            <person name="Brescovit A.D."/>
            <person name="Santos A.J."/>
        </authorList>
    </citation>
    <scope>NUCLEOTIDE SEQUENCE</scope>
    <source>
        <tissue evidence="1">Shoot tissue taken approximately 20 cm above the soil surface</tissue>
    </source>
</reference>
<dbReference type="AlphaFoldDB" id="A0A0A8YZV2"/>
<proteinExistence type="predicted"/>
<reference evidence="1" key="2">
    <citation type="journal article" date="2015" name="Data Brief">
        <title>Shoot transcriptome of the giant reed, Arundo donax.</title>
        <authorList>
            <person name="Barrero R.A."/>
            <person name="Guerrero F.D."/>
            <person name="Moolhuijzen P."/>
            <person name="Goolsby J.A."/>
            <person name="Tidwell J."/>
            <person name="Bellgard S.E."/>
            <person name="Bellgard M.I."/>
        </authorList>
    </citation>
    <scope>NUCLEOTIDE SEQUENCE</scope>
    <source>
        <tissue evidence="1">Shoot tissue taken approximately 20 cm above the soil surface</tissue>
    </source>
</reference>
<sequence length="35" mass="4008">MPVHRSIASVFLAWHLVVLKKDSKYVLLLARVIFG</sequence>
<organism evidence="1">
    <name type="scientific">Arundo donax</name>
    <name type="common">Giant reed</name>
    <name type="synonym">Donax arundinaceus</name>
    <dbReference type="NCBI Taxonomy" id="35708"/>
    <lineage>
        <taxon>Eukaryota</taxon>
        <taxon>Viridiplantae</taxon>
        <taxon>Streptophyta</taxon>
        <taxon>Embryophyta</taxon>
        <taxon>Tracheophyta</taxon>
        <taxon>Spermatophyta</taxon>
        <taxon>Magnoliopsida</taxon>
        <taxon>Liliopsida</taxon>
        <taxon>Poales</taxon>
        <taxon>Poaceae</taxon>
        <taxon>PACMAD clade</taxon>
        <taxon>Arundinoideae</taxon>
        <taxon>Arundineae</taxon>
        <taxon>Arundo</taxon>
    </lineage>
</organism>
<protein>
    <submittedName>
        <fullName evidence="1">Uncharacterized protein</fullName>
    </submittedName>
</protein>
<evidence type="ECO:0000313" key="1">
    <source>
        <dbReference type="EMBL" id="JAD28102.1"/>
    </source>
</evidence>